<dbReference type="CDD" id="cd00130">
    <property type="entry name" value="PAS"/>
    <property type="match status" value="1"/>
</dbReference>
<dbReference type="Proteomes" id="UP001269375">
    <property type="component" value="Unassembled WGS sequence"/>
</dbReference>
<sequence length="724" mass="80364">MFAPPDGEQRRLKVLAEYNLLNTAPEDNFDRLVALTSRMFNVPVVLISLIGRDEQFFKAKVGLDVCQTERSSSFCVHAIEQDDVMVVPDALDDPRFSTNRLVLGPPYIRFYAGKPLCAPGGEKLGTICLIDQTPHHEFSAADERNLTDIAALIMSRLEVRRLEHLKRINEARFNNVAASSPDAILFFDARGIIQYWNGAAERIFGYNADEVVGRPGHILVPDSWRARYEQRIAALEGGDAWRLPKKPIELPGLKKNGREFAAEFSLSVWHEGDTLSIGAIVRDITERKLNEQRLYHLASTDPLTNLYNRGYWRQALDEQLERACRATVLMMDLDGFKAINDTFGHSAGDDVLKGVALRLRALCDDTMDIARFGGDEFVISMPGNDVTKAVQLGNAIISELSEPYALSGGRRGDIGVSVGIARAPKHGSNSGQLLGAADLALYRAKENGKGGCVVFEPAFQDVAQARKAFEKELNHAFKNGEFEIYYQPQFATRDGRLTGAEALIRWNHPERGLLSPDEFIGVLGKKPSANAVGEWIIRTACEQIARWRKTFPALRIGVNLFDSQLRTPRLLTVVTRILAEFDLPPSALELELVESTLLRSDSLTLKLLNDLRAAGIGLAFDDYGTGYASLSMLKEYPVTRLKIDRTFVKDMTESQADAAVIKAVLYLGRNFGLDVIAEGVETPAQMAFLEQNGCLEAQGYLYGAPMQAEAFEQLFLRDKTVSMP</sequence>
<dbReference type="NCBIfam" id="TIGR00229">
    <property type="entry name" value="sensory_box"/>
    <property type="match status" value="1"/>
</dbReference>
<evidence type="ECO:0000313" key="6">
    <source>
        <dbReference type="Proteomes" id="UP001269375"/>
    </source>
</evidence>
<dbReference type="InterPro" id="IPR000700">
    <property type="entry name" value="PAS-assoc_C"/>
</dbReference>
<dbReference type="Gene3D" id="3.20.20.450">
    <property type="entry name" value="EAL domain"/>
    <property type="match status" value="1"/>
</dbReference>
<proteinExistence type="predicted"/>
<dbReference type="PANTHER" id="PTHR44757">
    <property type="entry name" value="DIGUANYLATE CYCLASE DGCP"/>
    <property type="match status" value="1"/>
</dbReference>
<dbReference type="NCBIfam" id="TIGR00254">
    <property type="entry name" value="GGDEF"/>
    <property type="match status" value="1"/>
</dbReference>
<dbReference type="SMART" id="SM00052">
    <property type="entry name" value="EAL"/>
    <property type="match status" value="1"/>
</dbReference>
<dbReference type="EMBL" id="JARWAO010000001">
    <property type="protein sequence ID" value="MDR5894776.1"/>
    <property type="molecule type" value="Genomic_DNA"/>
</dbReference>
<name>A0ABU1GRY3_9GAMM</name>
<organism evidence="5 6">
    <name type="scientific">Larsenimonas suaedae</name>
    <dbReference type="NCBI Taxonomy" id="1851019"/>
    <lineage>
        <taxon>Bacteria</taxon>
        <taxon>Pseudomonadati</taxon>
        <taxon>Pseudomonadota</taxon>
        <taxon>Gammaproteobacteria</taxon>
        <taxon>Oceanospirillales</taxon>
        <taxon>Halomonadaceae</taxon>
        <taxon>Larsenimonas</taxon>
    </lineage>
</organism>
<dbReference type="InterPro" id="IPR000014">
    <property type="entry name" value="PAS"/>
</dbReference>
<evidence type="ECO:0000259" key="2">
    <source>
        <dbReference type="PROSITE" id="PS50113"/>
    </source>
</evidence>
<dbReference type="InterPro" id="IPR035965">
    <property type="entry name" value="PAS-like_dom_sf"/>
</dbReference>
<dbReference type="Pfam" id="PF00990">
    <property type="entry name" value="GGDEF"/>
    <property type="match status" value="1"/>
</dbReference>
<dbReference type="PROSITE" id="PS50887">
    <property type="entry name" value="GGDEF"/>
    <property type="match status" value="1"/>
</dbReference>
<dbReference type="Gene3D" id="3.30.450.40">
    <property type="match status" value="1"/>
</dbReference>
<dbReference type="Pfam" id="PF08448">
    <property type="entry name" value="PAS_4"/>
    <property type="match status" value="1"/>
</dbReference>
<dbReference type="PROSITE" id="PS50112">
    <property type="entry name" value="PAS"/>
    <property type="match status" value="1"/>
</dbReference>
<feature type="domain" description="GGDEF" evidence="4">
    <location>
        <begin position="324"/>
        <end position="457"/>
    </location>
</feature>
<feature type="domain" description="EAL" evidence="3">
    <location>
        <begin position="466"/>
        <end position="719"/>
    </location>
</feature>
<dbReference type="SUPFAM" id="SSF55781">
    <property type="entry name" value="GAF domain-like"/>
    <property type="match status" value="1"/>
</dbReference>
<evidence type="ECO:0000313" key="5">
    <source>
        <dbReference type="EMBL" id="MDR5894776.1"/>
    </source>
</evidence>
<feature type="domain" description="PAS" evidence="1">
    <location>
        <begin position="169"/>
        <end position="238"/>
    </location>
</feature>
<dbReference type="SUPFAM" id="SSF55073">
    <property type="entry name" value="Nucleotide cyclase"/>
    <property type="match status" value="1"/>
</dbReference>
<evidence type="ECO:0000259" key="4">
    <source>
        <dbReference type="PROSITE" id="PS50887"/>
    </source>
</evidence>
<dbReference type="SUPFAM" id="SSF141868">
    <property type="entry name" value="EAL domain-like"/>
    <property type="match status" value="1"/>
</dbReference>
<dbReference type="PANTHER" id="PTHR44757:SF2">
    <property type="entry name" value="BIOFILM ARCHITECTURE MAINTENANCE PROTEIN MBAA"/>
    <property type="match status" value="1"/>
</dbReference>
<dbReference type="CDD" id="cd01949">
    <property type="entry name" value="GGDEF"/>
    <property type="match status" value="1"/>
</dbReference>
<dbReference type="InterPro" id="IPR043128">
    <property type="entry name" value="Rev_trsase/Diguanyl_cyclase"/>
</dbReference>
<accession>A0ABU1GRY3</accession>
<dbReference type="SMART" id="SM00065">
    <property type="entry name" value="GAF"/>
    <property type="match status" value="1"/>
</dbReference>
<dbReference type="SMART" id="SM00267">
    <property type="entry name" value="GGDEF"/>
    <property type="match status" value="1"/>
</dbReference>
<dbReference type="RefSeq" id="WP_251592954.1">
    <property type="nucleotide sequence ID" value="NZ_JAMLJI010000002.1"/>
</dbReference>
<feature type="domain" description="PAC" evidence="2">
    <location>
        <begin position="246"/>
        <end position="296"/>
    </location>
</feature>
<comment type="caution">
    <text evidence="5">The sequence shown here is derived from an EMBL/GenBank/DDBJ whole genome shotgun (WGS) entry which is preliminary data.</text>
</comment>
<dbReference type="InterPro" id="IPR035919">
    <property type="entry name" value="EAL_sf"/>
</dbReference>
<gene>
    <name evidence="5" type="ORF">QC825_01650</name>
</gene>
<dbReference type="InterPro" id="IPR029016">
    <property type="entry name" value="GAF-like_dom_sf"/>
</dbReference>
<reference evidence="5 6" key="1">
    <citation type="submission" date="2023-04" db="EMBL/GenBank/DDBJ databases">
        <title>A long-awaited taxogenomic arrangement of the family Halomonadaceae.</title>
        <authorList>
            <person name="De La Haba R."/>
            <person name="Chuvochina M."/>
            <person name="Wittouck S."/>
            <person name="Arahal D.R."/>
            <person name="Sanchez-Porro C."/>
            <person name="Hugenholtz P."/>
            <person name="Ventosa A."/>
        </authorList>
    </citation>
    <scope>NUCLEOTIDE SEQUENCE [LARGE SCALE GENOMIC DNA]</scope>
    <source>
        <strain evidence="5 6">DSM 22428</strain>
    </source>
</reference>
<dbReference type="InterPro" id="IPR003018">
    <property type="entry name" value="GAF"/>
</dbReference>
<dbReference type="Pfam" id="PF00563">
    <property type="entry name" value="EAL"/>
    <property type="match status" value="1"/>
</dbReference>
<keyword evidence="6" id="KW-1185">Reference proteome</keyword>
<dbReference type="InterPro" id="IPR052155">
    <property type="entry name" value="Biofilm_reg_signaling"/>
</dbReference>
<dbReference type="SUPFAM" id="SSF55785">
    <property type="entry name" value="PYP-like sensor domain (PAS domain)"/>
    <property type="match status" value="1"/>
</dbReference>
<dbReference type="CDD" id="cd01948">
    <property type="entry name" value="EAL"/>
    <property type="match status" value="1"/>
</dbReference>
<dbReference type="Gene3D" id="3.30.70.270">
    <property type="match status" value="1"/>
</dbReference>
<dbReference type="InterPro" id="IPR013656">
    <property type="entry name" value="PAS_4"/>
</dbReference>
<dbReference type="Pfam" id="PF01590">
    <property type="entry name" value="GAF"/>
    <property type="match status" value="1"/>
</dbReference>
<protein>
    <submittedName>
        <fullName evidence="5">EAL domain-containing protein</fullName>
    </submittedName>
</protein>
<dbReference type="InterPro" id="IPR001633">
    <property type="entry name" value="EAL_dom"/>
</dbReference>
<dbReference type="InterPro" id="IPR029787">
    <property type="entry name" value="Nucleotide_cyclase"/>
</dbReference>
<evidence type="ECO:0000259" key="3">
    <source>
        <dbReference type="PROSITE" id="PS50883"/>
    </source>
</evidence>
<dbReference type="PROSITE" id="PS50113">
    <property type="entry name" value="PAC"/>
    <property type="match status" value="1"/>
</dbReference>
<dbReference type="Gene3D" id="3.30.450.20">
    <property type="entry name" value="PAS domain"/>
    <property type="match status" value="1"/>
</dbReference>
<dbReference type="PROSITE" id="PS50883">
    <property type="entry name" value="EAL"/>
    <property type="match status" value="1"/>
</dbReference>
<dbReference type="SMART" id="SM00091">
    <property type="entry name" value="PAS"/>
    <property type="match status" value="1"/>
</dbReference>
<evidence type="ECO:0000259" key="1">
    <source>
        <dbReference type="PROSITE" id="PS50112"/>
    </source>
</evidence>
<dbReference type="InterPro" id="IPR000160">
    <property type="entry name" value="GGDEF_dom"/>
</dbReference>